<evidence type="ECO:0000256" key="3">
    <source>
        <dbReference type="ARBA" id="ARBA00023295"/>
    </source>
</evidence>
<gene>
    <name evidence="5" type="ORF">KIH79_09700</name>
</gene>
<dbReference type="EC" id="3.2.1.26" evidence="1"/>
<dbReference type="InterPro" id="IPR051214">
    <property type="entry name" value="GH32_Enzymes"/>
</dbReference>
<evidence type="ECO:0000313" key="5">
    <source>
        <dbReference type="EMBL" id="MBW3093186.1"/>
    </source>
</evidence>
<feature type="domain" description="Glycosyl hydrolase family 32 N-terminal" evidence="4">
    <location>
        <begin position="171"/>
        <end position="322"/>
    </location>
</feature>
<reference evidence="5 6" key="1">
    <citation type="submission" date="2021-05" db="EMBL/GenBank/DDBJ databases">
        <title>Phylogenetic classification of ten novel species belonging to the genus Bifidobacterium comprising B. colchicus sp. nov., B. abeli sp. nov., B. bicoloris sp. nov., B. guerezis sp. nov., B. rosaliae sp. nov., B. santillanensis sp. nov., B. argentati sp. nov., B. amazzoni sp. nov., B. pluviali sp. nov., and B. pinnaculum sp. nov.</title>
        <authorList>
            <person name="Lugli G.A."/>
            <person name="Ruiz Garcia L."/>
            <person name="Margolles A."/>
            <person name="Ventura M."/>
        </authorList>
    </citation>
    <scope>NUCLEOTIDE SEQUENCE [LARGE SCALE GENOMIC DNA]</scope>
    <source>
        <strain evidence="5 6">82T10</strain>
    </source>
</reference>
<dbReference type="GO" id="GO:0016787">
    <property type="term" value="F:hydrolase activity"/>
    <property type="evidence" value="ECO:0007669"/>
    <property type="project" value="UniProtKB-KW"/>
</dbReference>
<evidence type="ECO:0000313" key="6">
    <source>
        <dbReference type="Proteomes" id="UP000700815"/>
    </source>
</evidence>
<dbReference type="PROSITE" id="PS00609">
    <property type="entry name" value="GLYCOSYL_HYDROL_F32"/>
    <property type="match status" value="1"/>
</dbReference>
<feature type="domain" description="Glycosyl hydrolase family 32 N-terminal" evidence="4">
    <location>
        <begin position="389"/>
        <end position="554"/>
    </location>
</feature>
<comment type="caution">
    <text evidence="5">The sequence shown here is derived from an EMBL/GenBank/DDBJ whole genome shotgun (WGS) entry which is preliminary data.</text>
</comment>
<dbReference type="InterPro" id="IPR013148">
    <property type="entry name" value="Glyco_hydro_32_N"/>
</dbReference>
<dbReference type="RefSeq" id="WP_219059202.1">
    <property type="nucleotide sequence ID" value="NZ_JAHBBH010000031.1"/>
</dbReference>
<dbReference type="InterPro" id="IPR001362">
    <property type="entry name" value="Glyco_hydro_32"/>
</dbReference>
<dbReference type="Pfam" id="PF00251">
    <property type="entry name" value="Glyco_hydro_32N"/>
    <property type="match status" value="2"/>
</dbReference>
<accession>A0ABS6WIX9</accession>
<evidence type="ECO:0000256" key="2">
    <source>
        <dbReference type="ARBA" id="ARBA00022801"/>
    </source>
</evidence>
<keyword evidence="2 5" id="KW-0378">Hydrolase</keyword>
<keyword evidence="3" id="KW-0326">Glycosidase</keyword>
<dbReference type="InterPro" id="IPR018053">
    <property type="entry name" value="Glyco_hydro_32_AS"/>
</dbReference>
<dbReference type="Proteomes" id="UP000700815">
    <property type="component" value="Unassembled WGS sequence"/>
</dbReference>
<dbReference type="EMBL" id="JAHBBH010000031">
    <property type="protein sequence ID" value="MBW3093186.1"/>
    <property type="molecule type" value="Genomic_DNA"/>
</dbReference>
<name>A0ABS6WIX9_9BIFI</name>
<keyword evidence="6" id="KW-1185">Reference proteome</keyword>
<evidence type="ECO:0000256" key="1">
    <source>
        <dbReference type="ARBA" id="ARBA00012758"/>
    </source>
</evidence>
<dbReference type="SMART" id="SM00640">
    <property type="entry name" value="Glyco_32"/>
    <property type="match status" value="1"/>
</dbReference>
<organism evidence="5 6">
    <name type="scientific">Bifidobacterium miconis</name>
    <dbReference type="NCBI Taxonomy" id="2834435"/>
    <lineage>
        <taxon>Bacteria</taxon>
        <taxon>Bacillati</taxon>
        <taxon>Actinomycetota</taxon>
        <taxon>Actinomycetes</taxon>
        <taxon>Bifidobacteriales</taxon>
        <taxon>Bifidobacteriaceae</taxon>
        <taxon>Bifidobacterium</taxon>
    </lineage>
</organism>
<protein>
    <recommendedName>
        <fullName evidence="1">beta-fructofuranosidase</fullName>
        <ecNumber evidence="1">3.2.1.26</ecNumber>
    </recommendedName>
</protein>
<evidence type="ECO:0000259" key="4">
    <source>
        <dbReference type="Pfam" id="PF00251"/>
    </source>
</evidence>
<dbReference type="PANTHER" id="PTHR43101:SF1">
    <property type="entry name" value="BETA-FRUCTOSIDASE"/>
    <property type="match status" value="1"/>
</dbReference>
<dbReference type="PANTHER" id="PTHR43101">
    <property type="entry name" value="BETA-FRUCTOSIDASE"/>
    <property type="match status" value="1"/>
</dbReference>
<sequence length="741" mass="81153">MAATSPITGCHQTTLAGWVFPFFTHPASSISAPPHPVDPSESPQLRQARRRIRFCRTPVFKEYVPMTITINADDYTSFEAFAEYTGDGRAQATLRLTPSNPNAPSTEAHLTAAERRKRIILPLEPGERYTLHLDGLTLGVAYLSGGERLMEHGIRIITPDTRATAHRPHAHFEPPQHWMNDPNGLCRFQGRYHLFYQFNPYGWQWDNMHWGHAVSRDLLHWTDLPVALLPQPDLSADPQLAGGAFSGSAVTVDADGHIAPGDEASAIRIYLTRHWERRGEPGSVVETQTTAVSTDGLTFSPETTVIRRPTEDMGLDFRDPKIDDTLLDGTESADTPTIVVATNLPSEQAPVIGEPGSAPAPKSGTSYWFADSPCDAPGLRQPDLTRTPALALFRATDTDLGKAEWRYAGPFLFETGLPEAYTYECPDAFSLDGTAVAIGSVMKLRDATGRFQPIRWYTGSIDGAPDRISDSTADAPRLRVDHTGWCDFGSCYYAVQSFRDRHTDEHGDAVDRRIAIGWLCDWFGVRIERDDYANGAMSLPRELHVVDGRLTSRPIEEVYDLLIGDVLGEIPGTEQNSEVSEANGGSDSLSTAQALVNDGIDDQPGNARDLQVSAPQHSYYADIHPKADSAFSMTLVSGVRTQPDGTTVEASLRLISDGQSVHLTTTGLPTDGFDYVSATEQVTRVEVFYDHGVAEMFVNNGEDAGAILFDCNNANEAGFVTEPSITSFNGTAIVRELRGTR</sequence>
<proteinExistence type="predicted"/>